<protein>
    <submittedName>
        <fullName evidence="1">Uncharacterized protein</fullName>
    </submittedName>
</protein>
<evidence type="ECO:0000313" key="2">
    <source>
        <dbReference type="Proteomes" id="UP000292648"/>
    </source>
</evidence>
<dbReference type="AlphaFoldDB" id="A0A4Q9XXU4"/>
<name>A0A4Q9XXU4_9LACO</name>
<dbReference type="Proteomes" id="UP000292648">
    <property type="component" value="Unassembled WGS sequence"/>
</dbReference>
<reference evidence="1 2" key="1">
    <citation type="submission" date="2019-01" db="EMBL/GenBank/DDBJ databases">
        <title>Draft genome sequence of Lactobacillus paraplantarum OSY-TC318, a Producer of the novel lantibiotic Paraplantaracin TC318.</title>
        <authorList>
            <person name="Hussein W.E."/>
            <person name="Huang E."/>
            <person name="Yousef A.E."/>
        </authorList>
    </citation>
    <scope>NUCLEOTIDE SEQUENCE [LARGE SCALE GENOMIC DNA]</scope>
    <source>
        <strain evidence="1 2">OSY-TC318</strain>
    </source>
</reference>
<sequence length="103" mass="12004">MQSTSLDDLVADVYSANRFDYMQFWKNESEEYKERWENLKDNSDTAGGLQREITTVGRIISSTDKFIEMLNQSLGTNFSQMKKDNFKELKSLIDAQYDKKNLG</sequence>
<comment type="caution">
    <text evidence="1">The sequence shown here is derived from an EMBL/GenBank/DDBJ whole genome shotgun (WGS) entry which is preliminary data.</text>
</comment>
<dbReference type="EMBL" id="SEHH01000182">
    <property type="protein sequence ID" value="TBX35761.1"/>
    <property type="molecule type" value="Genomic_DNA"/>
</dbReference>
<accession>A0A4Q9XXU4</accession>
<organism evidence="1 2">
    <name type="scientific">Lactiplantibacillus paraplantarum</name>
    <dbReference type="NCBI Taxonomy" id="60520"/>
    <lineage>
        <taxon>Bacteria</taxon>
        <taxon>Bacillati</taxon>
        <taxon>Bacillota</taxon>
        <taxon>Bacilli</taxon>
        <taxon>Lactobacillales</taxon>
        <taxon>Lactobacillaceae</taxon>
        <taxon>Lactiplantibacillus</taxon>
    </lineage>
</organism>
<evidence type="ECO:0000313" key="1">
    <source>
        <dbReference type="EMBL" id="TBX35761.1"/>
    </source>
</evidence>
<gene>
    <name evidence="1" type="ORF">EUZ87_16235</name>
</gene>
<proteinExistence type="predicted"/>